<dbReference type="PANTHER" id="PTHR43792">
    <property type="entry name" value="GNAT FAMILY, PUTATIVE (AFU_ORTHOLOGUE AFUA_3G00765)-RELATED-RELATED"/>
    <property type="match status" value="1"/>
</dbReference>
<name>A0A7G5XD43_9BACT</name>
<evidence type="ECO:0000313" key="2">
    <source>
        <dbReference type="EMBL" id="QNA43396.1"/>
    </source>
</evidence>
<sequence>MSFPVLQTERLLLRKVEQTDAADVLKGYSDPLVNQHMSVAYYSLEEVQAQLDFYNSIYETGTGTWWAICIKDDPSTVIGNGGLNNYRPQHRCVEIGYWLLPAMQGKGYAAEAVKAICRYAFEQLDVHRIEAIVEGGNNTSIKLLEKLGFGYEGTHRESELKNNRYIDLIYYAMFNPAH</sequence>
<evidence type="ECO:0000313" key="3">
    <source>
        <dbReference type="Proteomes" id="UP000515344"/>
    </source>
</evidence>
<accession>A0A7G5XD43</accession>
<dbReference type="KEGG" id="lacs:H4075_15075"/>
<gene>
    <name evidence="2" type="ORF">H4075_15075</name>
</gene>
<feature type="domain" description="N-acetyltransferase" evidence="1">
    <location>
        <begin position="11"/>
        <end position="176"/>
    </location>
</feature>
<evidence type="ECO:0000259" key="1">
    <source>
        <dbReference type="PROSITE" id="PS51186"/>
    </source>
</evidence>
<dbReference type="GO" id="GO:0005737">
    <property type="term" value="C:cytoplasm"/>
    <property type="evidence" value="ECO:0007669"/>
    <property type="project" value="TreeGrafter"/>
</dbReference>
<dbReference type="Gene3D" id="3.40.630.30">
    <property type="match status" value="1"/>
</dbReference>
<dbReference type="InterPro" id="IPR016181">
    <property type="entry name" value="Acyl_CoA_acyltransferase"/>
</dbReference>
<dbReference type="PROSITE" id="PS51186">
    <property type="entry name" value="GNAT"/>
    <property type="match status" value="1"/>
</dbReference>
<proteinExistence type="predicted"/>
<reference evidence="3" key="1">
    <citation type="submission" date="2020-08" db="EMBL/GenBank/DDBJ databases">
        <title>Lacibacter sp. S13-6-6 genome sequencing.</title>
        <authorList>
            <person name="Jin L."/>
        </authorList>
    </citation>
    <scope>NUCLEOTIDE SEQUENCE [LARGE SCALE GENOMIC DNA]</scope>
    <source>
        <strain evidence="3">S13-6-6</strain>
    </source>
</reference>
<organism evidence="2 3">
    <name type="scientific">Lacibacter sediminis</name>
    <dbReference type="NCBI Taxonomy" id="2760713"/>
    <lineage>
        <taxon>Bacteria</taxon>
        <taxon>Pseudomonadati</taxon>
        <taxon>Bacteroidota</taxon>
        <taxon>Chitinophagia</taxon>
        <taxon>Chitinophagales</taxon>
        <taxon>Chitinophagaceae</taxon>
        <taxon>Lacibacter</taxon>
    </lineage>
</organism>
<dbReference type="InterPro" id="IPR051531">
    <property type="entry name" value="N-acetyltransferase"/>
</dbReference>
<dbReference type="Proteomes" id="UP000515344">
    <property type="component" value="Chromosome"/>
</dbReference>
<dbReference type="AlphaFoldDB" id="A0A7G5XD43"/>
<dbReference type="EMBL" id="CP060007">
    <property type="protein sequence ID" value="QNA43396.1"/>
    <property type="molecule type" value="Genomic_DNA"/>
</dbReference>
<dbReference type="GO" id="GO:0008999">
    <property type="term" value="F:protein-N-terminal-alanine acetyltransferase activity"/>
    <property type="evidence" value="ECO:0007669"/>
    <property type="project" value="TreeGrafter"/>
</dbReference>
<dbReference type="RefSeq" id="WP_182801661.1">
    <property type="nucleotide sequence ID" value="NZ_CP060007.1"/>
</dbReference>
<dbReference type="InterPro" id="IPR000182">
    <property type="entry name" value="GNAT_dom"/>
</dbReference>
<dbReference type="PANTHER" id="PTHR43792:SF9">
    <property type="entry name" value="RIBOSOMAL-PROTEIN-ALANINE ACETYLTRANSFERASE"/>
    <property type="match status" value="1"/>
</dbReference>
<keyword evidence="3" id="KW-1185">Reference proteome</keyword>
<protein>
    <submittedName>
        <fullName evidence="2">GNAT family N-acetyltransferase</fullName>
    </submittedName>
</protein>
<dbReference type="Pfam" id="PF13302">
    <property type="entry name" value="Acetyltransf_3"/>
    <property type="match status" value="1"/>
</dbReference>
<dbReference type="SUPFAM" id="SSF55729">
    <property type="entry name" value="Acyl-CoA N-acyltransferases (Nat)"/>
    <property type="match status" value="1"/>
</dbReference>